<sequence length="75" mass="8327">MTKQKTLIFALLFAAVAGICATDTDKKVYITDTGKKYHCKDCKTLKKSKHLTELTVKDAQAKGYTACKVCKLPEK</sequence>
<feature type="chain" id="PRO_5004511525" description="Ada DNA repair metal-binding domain-containing protein" evidence="1">
    <location>
        <begin position="22"/>
        <end position="75"/>
    </location>
</feature>
<gene>
    <name evidence="2" type="ORF">HMPREF1222_00052</name>
</gene>
<dbReference type="SUPFAM" id="SSF57884">
    <property type="entry name" value="Ada DNA repair protein, N-terminal domain (N-Ada 10)"/>
    <property type="match status" value="1"/>
</dbReference>
<dbReference type="EMBL" id="ATFC01000001">
    <property type="protein sequence ID" value="EPF47793.1"/>
    <property type="molecule type" value="Genomic_DNA"/>
</dbReference>
<comment type="caution">
    <text evidence="2">The sequence shown here is derived from an EMBL/GenBank/DDBJ whole genome shotgun (WGS) entry which is preliminary data.</text>
</comment>
<dbReference type="Proteomes" id="UP000014605">
    <property type="component" value="Unassembled WGS sequence"/>
</dbReference>
<dbReference type="RefSeq" id="WP_016517700.1">
    <property type="nucleotide sequence ID" value="NZ_KE332512.1"/>
</dbReference>
<dbReference type="InterPro" id="IPR035451">
    <property type="entry name" value="Ada-like_dom_sf"/>
</dbReference>
<organism evidence="2 3">
    <name type="scientific">Treponema vincentii F0403</name>
    <dbReference type="NCBI Taxonomy" id="1125702"/>
    <lineage>
        <taxon>Bacteria</taxon>
        <taxon>Pseudomonadati</taxon>
        <taxon>Spirochaetota</taxon>
        <taxon>Spirochaetia</taxon>
        <taxon>Spirochaetales</taxon>
        <taxon>Treponemataceae</taxon>
        <taxon>Treponema</taxon>
    </lineage>
</organism>
<dbReference type="Gene3D" id="3.40.10.10">
    <property type="entry name" value="DNA Methylphosphotriester Repair Domain"/>
    <property type="match status" value="1"/>
</dbReference>
<feature type="signal peptide" evidence="1">
    <location>
        <begin position="1"/>
        <end position="21"/>
    </location>
</feature>
<protein>
    <recommendedName>
        <fullName evidence="4">Ada DNA repair metal-binding domain-containing protein</fullName>
    </recommendedName>
</protein>
<dbReference type="GeneID" id="301460271"/>
<keyword evidence="3" id="KW-1185">Reference proteome</keyword>
<reference evidence="2 3" key="1">
    <citation type="submission" date="2013-04" db="EMBL/GenBank/DDBJ databases">
        <title>The Genome Sequence of Treponema vincentii F0403.</title>
        <authorList>
            <consortium name="The Broad Institute Genomics Platform"/>
            <person name="Earl A."/>
            <person name="Ward D."/>
            <person name="Feldgarden M."/>
            <person name="Gevers D."/>
            <person name="Leonetti C."/>
            <person name="Izard J."/>
            <person name="Walker B."/>
            <person name="Young S."/>
            <person name="Zeng Q."/>
            <person name="Gargeya S."/>
            <person name="Fitzgerald M."/>
            <person name="Haas B."/>
            <person name="Abouelleil A."/>
            <person name="Allen A.W."/>
            <person name="Alvarado L."/>
            <person name="Arachchi H.M."/>
            <person name="Berlin A.M."/>
            <person name="Chapman S.B."/>
            <person name="Gainer-Dewar J."/>
            <person name="Goldberg J."/>
            <person name="Griggs A."/>
            <person name="Gujja S."/>
            <person name="Hansen M."/>
            <person name="Howarth C."/>
            <person name="Imamovic A."/>
            <person name="Ireland A."/>
            <person name="Larimer J."/>
            <person name="McCowan C."/>
            <person name="Murphy C."/>
            <person name="Pearson M."/>
            <person name="Poon T.W."/>
            <person name="Priest M."/>
            <person name="Roberts A."/>
            <person name="Saif S."/>
            <person name="Shea T."/>
            <person name="Sisk P."/>
            <person name="Sykes S."/>
            <person name="Wortman J."/>
            <person name="Nusbaum C."/>
            <person name="Birren B."/>
        </authorList>
    </citation>
    <scope>NUCLEOTIDE SEQUENCE [LARGE SCALE GENOMIC DNA]</scope>
    <source>
        <strain evidence="2 3">F0403</strain>
    </source>
</reference>
<evidence type="ECO:0000313" key="3">
    <source>
        <dbReference type="Proteomes" id="UP000014605"/>
    </source>
</evidence>
<proteinExistence type="predicted"/>
<name>S3LBH2_9SPIR</name>
<dbReference type="HOGENOM" id="CLU_203031_0_0_12"/>
<dbReference type="PATRIC" id="fig|1125702.3.peg.52"/>
<accession>S3LBH2</accession>
<dbReference type="AlphaFoldDB" id="S3LBH2"/>
<evidence type="ECO:0000313" key="2">
    <source>
        <dbReference type="EMBL" id="EPF47793.1"/>
    </source>
</evidence>
<evidence type="ECO:0008006" key="4">
    <source>
        <dbReference type="Google" id="ProtNLM"/>
    </source>
</evidence>
<keyword evidence="1" id="KW-0732">Signal</keyword>
<evidence type="ECO:0000256" key="1">
    <source>
        <dbReference type="SAM" id="SignalP"/>
    </source>
</evidence>